<dbReference type="EMBL" id="CM007384">
    <property type="protein sequence ID" value="ONK71977.1"/>
    <property type="molecule type" value="Genomic_DNA"/>
</dbReference>
<name>A0A5P1F3I6_ASPOF</name>
<dbReference type="AlphaFoldDB" id="A0A5P1F3I6"/>
<organism evidence="2 3">
    <name type="scientific">Asparagus officinalis</name>
    <name type="common">Garden asparagus</name>
    <dbReference type="NCBI Taxonomy" id="4686"/>
    <lineage>
        <taxon>Eukaryota</taxon>
        <taxon>Viridiplantae</taxon>
        <taxon>Streptophyta</taxon>
        <taxon>Embryophyta</taxon>
        <taxon>Tracheophyta</taxon>
        <taxon>Spermatophyta</taxon>
        <taxon>Magnoliopsida</taxon>
        <taxon>Liliopsida</taxon>
        <taxon>Asparagales</taxon>
        <taxon>Asparagaceae</taxon>
        <taxon>Asparagoideae</taxon>
        <taxon>Asparagus</taxon>
    </lineage>
</organism>
<evidence type="ECO:0000313" key="3">
    <source>
        <dbReference type="Proteomes" id="UP000243459"/>
    </source>
</evidence>
<reference evidence="3" key="1">
    <citation type="journal article" date="2017" name="Nat. Commun.">
        <title>The asparagus genome sheds light on the origin and evolution of a young Y chromosome.</title>
        <authorList>
            <person name="Harkess A."/>
            <person name="Zhou J."/>
            <person name="Xu C."/>
            <person name="Bowers J.E."/>
            <person name="Van der Hulst R."/>
            <person name="Ayyampalayam S."/>
            <person name="Mercati F."/>
            <person name="Riccardi P."/>
            <person name="McKain M.R."/>
            <person name="Kakrana A."/>
            <person name="Tang H."/>
            <person name="Ray J."/>
            <person name="Groenendijk J."/>
            <person name="Arikit S."/>
            <person name="Mathioni S.M."/>
            <person name="Nakano M."/>
            <person name="Shan H."/>
            <person name="Telgmann-Rauber A."/>
            <person name="Kanno A."/>
            <person name="Yue Z."/>
            <person name="Chen H."/>
            <person name="Li W."/>
            <person name="Chen Y."/>
            <person name="Xu X."/>
            <person name="Zhang Y."/>
            <person name="Luo S."/>
            <person name="Chen H."/>
            <person name="Gao J."/>
            <person name="Mao Z."/>
            <person name="Pires J.C."/>
            <person name="Luo M."/>
            <person name="Kudrna D."/>
            <person name="Wing R.A."/>
            <person name="Meyers B.C."/>
            <person name="Yi K."/>
            <person name="Kong H."/>
            <person name="Lavrijsen P."/>
            <person name="Sunseri F."/>
            <person name="Falavigna A."/>
            <person name="Ye Y."/>
            <person name="Leebens-Mack J.H."/>
            <person name="Chen G."/>
        </authorList>
    </citation>
    <scope>NUCLEOTIDE SEQUENCE [LARGE SCALE GENOMIC DNA]</scope>
    <source>
        <strain evidence="3">cv. DH0086</strain>
    </source>
</reference>
<evidence type="ECO:0000256" key="1">
    <source>
        <dbReference type="SAM" id="MobiDB-lite"/>
    </source>
</evidence>
<dbReference type="Proteomes" id="UP000243459">
    <property type="component" value="Chromosome 4"/>
</dbReference>
<keyword evidence="3" id="KW-1185">Reference proteome</keyword>
<feature type="compositionally biased region" description="Polar residues" evidence="1">
    <location>
        <begin position="74"/>
        <end position="85"/>
    </location>
</feature>
<feature type="region of interest" description="Disordered" evidence="1">
    <location>
        <begin position="1"/>
        <end position="113"/>
    </location>
</feature>
<dbReference type="Gramene" id="ONK71977">
    <property type="protein sequence ID" value="ONK71977"/>
    <property type="gene ID" value="A4U43_C04F14380"/>
</dbReference>
<sequence>MVGKVRHCSLAGNTVHGPRSNSTAASWTVHTSLRLERIEEPRQGTTKSGTINQKISLSRSKSPSDGFTSKPVESANNAASSQVNDSVKETIKSSLKGQWKAPDQKSKISKNIRPSCIDEIEKRVVSSIEKRSH</sequence>
<feature type="compositionally biased region" description="Polar residues" evidence="1">
    <location>
        <begin position="43"/>
        <end position="67"/>
    </location>
</feature>
<protein>
    <submittedName>
        <fullName evidence="2">Uncharacterized protein</fullName>
    </submittedName>
</protein>
<feature type="compositionally biased region" description="Basic and acidic residues" evidence="1">
    <location>
        <begin position="33"/>
        <end position="42"/>
    </location>
</feature>
<feature type="compositionally biased region" description="Polar residues" evidence="1">
    <location>
        <begin position="19"/>
        <end position="31"/>
    </location>
</feature>
<accession>A0A5P1F3I6</accession>
<proteinExistence type="predicted"/>
<evidence type="ECO:0000313" key="2">
    <source>
        <dbReference type="EMBL" id="ONK71977.1"/>
    </source>
</evidence>
<gene>
    <name evidence="2" type="ORF">A4U43_C04F14380</name>
</gene>